<dbReference type="Proteomes" id="UP000290819">
    <property type="component" value="Unassembled WGS sequence"/>
</dbReference>
<sequence>MTERPTIAPLLEAVDRYFTLMYDNDVSQFDRVFAPTAQLHGFRDAELRILPVRDYRTMLASTASPKSKNAPRLQEILLVDLASSAQAMVKVRVRIDALQYVDYLAYHCINRTWLITAKSFHVERRHEPASTS</sequence>
<proteinExistence type="predicted"/>
<dbReference type="EMBL" id="MZXW01000045">
    <property type="protein sequence ID" value="RXT37980.1"/>
    <property type="molecule type" value="Genomic_DNA"/>
</dbReference>
<evidence type="ECO:0008006" key="3">
    <source>
        <dbReference type="Google" id="ProtNLM"/>
    </source>
</evidence>
<dbReference type="Gene3D" id="3.10.450.50">
    <property type="match status" value="1"/>
</dbReference>
<evidence type="ECO:0000313" key="2">
    <source>
        <dbReference type="Proteomes" id="UP000290819"/>
    </source>
</evidence>
<name>A0A4Q1UNY7_9BRAD</name>
<dbReference type="AlphaFoldDB" id="A0A4Q1UNY7"/>
<dbReference type="Pfam" id="PF12893">
    <property type="entry name" value="Lumazine_bd_2"/>
    <property type="match status" value="1"/>
</dbReference>
<dbReference type="InterPro" id="IPR032710">
    <property type="entry name" value="NTF2-like_dom_sf"/>
</dbReference>
<protein>
    <recommendedName>
        <fullName evidence="3">Nuclear transport factor 2 family protein</fullName>
    </recommendedName>
</protein>
<accession>A0A4Q1UNY7</accession>
<reference evidence="1 2" key="1">
    <citation type="submission" date="2017-03" db="EMBL/GenBank/DDBJ databases">
        <authorList>
            <person name="Safronova V.I."/>
            <person name="Sazanova A.L."/>
            <person name="Chirak E.R."/>
        </authorList>
    </citation>
    <scope>NUCLEOTIDE SEQUENCE [LARGE SCALE GENOMIC DNA]</scope>
    <source>
        <strain evidence="1 2">Opo-243</strain>
    </source>
</reference>
<dbReference type="OrthoDB" id="7451095at2"/>
<dbReference type="SUPFAM" id="SSF54427">
    <property type="entry name" value="NTF2-like"/>
    <property type="match status" value="1"/>
</dbReference>
<organism evidence="1 2">
    <name type="scientific">Bradyrhizobium betae</name>
    <dbReference type="NCBI Taxonomy" id="244734"/>
    <lineage>
        <taxon>Bacteria</taxon>
        <taxon>Pseudomonadati</taxon>
        <taxon>Pseudomonadota</taxon>
        <taxon>Alphaproteobacteria</taxon>
        <taxon>Hyphomicrobiales</taxon>
        <taxon>Nitrobacteraceae</taxon>
        <taxon>Bradyrhizobium</taxon>
    </lineage>
</organism>
<evidence type="ECO:0000313" key="1">
    <source>
        <dbReference type="EMBL" id="RXT37980.1"/>
    </source>
</evidence>
<dbReference type="RefSeq" id="WP_129274290.1">
    <property type="nucleotide sequence ID" value="NZ_MZXW01000045.1"/>
</dbReference>
<keyword evidence="2" id="KW-1185">Reference proteome</keyword>
<dbReference type="InterPro" id="IPR039437">
    <property type="entry name" value="FrzH/put_lumazine-bd"/>
</dbReference>
<comment type="caution">
    <text evidence="1">The sequence shown here is derived from an EMBL/GenBank/DDBJ whole genome shotgun (WGS) entry which is preliminary data.</text>
</comment>
<gene>
    <name evidence="1" type="ORF">B5V03_31145</name>
</gene>